<protein>
    <recommendedName>
        <fullName evidence="2">aspartate kinase</fullName>
        <ecNumber evidence="2">2.7.2.4</ecNumber>
    </recommendedName>
</protein>
<dbReference type="GO" id="GO:0009090">
    <property type="term" value="P:homoserine biosynthetic process"/>
    <property type="evidence" value="ECO:0007669"/>
    <property type="project" value="TreeGrafter"/>
</dbReference>
<evidence type="ECO:0000259" key="8">
    <source>
        <dbReference type="Pfam" id="PF00696"/>
    </source>
</evidence>
<dbReference type="Pfam" id="PF00696">
    <property type="entry name" value="AA_kinase"/>
    <property type="match status" value="1"/>
</dbReference>
<keyword evidence="5" id="KW-0418">Kinase</keyword>
<evidence type="ECO:0000313" key="9">
    <source>
        <dbReference type="EMBL" id="RCJ41067.1"/>
    </source>
</evidence>
<accession>A0A367RWT4</accession>
<evidence type="ECO:0000256" key="7">
    <source>
        <dbReference type="ARBA" id="ARBA00047872"/>
    </source>
</evidence>
<dbReference type="InterPro" id="IPR036393">
    <property type="entry name" value="AceGlu_kinase-like_sf"/>
</dbReference>
<dbReference type="EC" id="2.7.2.4" evidence="2"/>
<evidence type="ECO:0000256" key="1">
    <source>
        <dbReference type="ARBA" id="ARBA00010122"/>
    </source>
</evidence>
<dbReference type="AlphaFoldDB" id="A0A367RWT4"/>
<name>A0A367RWT4_9NOSO</name>
<keyword evidence="10" id="KW-1185">Reference proteome</keyword>
<proteinExistence type="inferred from homology"/>
<evidence type="ECO:0000256" key="3">
    <source>
        <dbReference type="ARBA" id="ARBA00022679"/>
    </source>
</evidence>
<keyword evidence="4" id="KW-0547">Nucleotide-binding</keyword>
<evidence type="ECO:0000256" key="6">
    <source>
        <dbReference type="ARBA" id="ARBA00022840"/>
    </source>
</evidence>
<comment type="catalytic activity">
    <reaction evidence="7">
        <text>L-aspartate + ATP = 4-phospho-L-aspartate + ADP</text>
        <dbReference type="Rhea" id="RHEA:23776"/>
        <dbReference type="ChEBI" id="CHEBI:29991"/>
        <dbReference type="ChEBI" id="CHEBI:30616"/>
        <dbReference type="ChEBI" id="CHEBI:57535"/>
        <dbReference type="ChEBI" id="CHEBI:456216"/>
        <dbReference type="EC" id="2.7.2.4"/>
    </reaction>
</comment>
<evidence type="ECO:0000256" key="2">
    <source>
        <dbReference type="ARBA" id="ARBA00013059"/>
    </source>
</evidence>
<dbReference type="InterPro" id="IPR001048">
    <property type="entry name" value="Asp/Glu/Uridylate_kinase"/>
</dbReference>
<dbReference type="SUPFAM" id="SSF53633">
    <property type="entry name" value="Carbamate kinase-like"/>
    <property type="match status" value="1"/>
</dbReference>
<evidence type="ECO:0000313" key="10">
    <source>
        <dbReference type="Proteomes" id="UP000252107"/>
    </source>
</evidence>
<organism evidence="9 10">
    <name type="scientific">Nostoc minutum NIES-26</name>
    <dbReference type="NCBI Taxonomy" id="1844469"/>
    <lineage>
        <taxon>Bacteria</taxon>
        <taxon>Bacillati</taxon>
        <taxon>Cyanobacteriota</taxon>
        <taxon>Cyanophyceae</taxon>
        <taxon>Nostocales</taxon>
        <taxon>Nostocaceae</taxon>
        <taxon>Nostoc</taxon>
    </lineage>
</organism>
<evidence type="ECO:0000256" key="5">
    <source>
        <dbReference type="ARBA" id="ARBA00022777"/>
    </source>
</evidence>
<dbReference type="Proteomes" id="UP000252107">
    <property type="component" value="Unassembled WGS sequence"/>
</dbReference>
<gene>
    <name evidence="9" type="ORF">A6770_36435</name>
</gene>
<sequence length="366" mass="39700">MKISVLKFGGSTFQRSTDFNTIAAFLKSRLEQDSQKLVVVVSAMAGLTDEFHKLALEVNTNPSPEALDSLLPLADTIGANLLRLAVEATGISAKVLSGYQLGIVTDSNFSHASIQKIDGAVLKQALTEVDIVVVPGGQAVDEHNRLTFLGRNSSDFTAVILAATLELKSCEIFSDVNGIYSADPNLIQNARLLEAVSFDTAIDFSLSGAKVLHYKSVQVAKDKGVQIVCRHNRDDYRIGTVIGNGKTSKATILDPRSIVLEFASKRDFEIARLKLQLASIPVILIEDQKVPMLVVTCGFFDAVKFLAESGIDAHRRNSLLISEFNGDSLVIRHIVSTSEAIALCQTIHDRLYKHSESAKLSQSNVS</sequence>
<keyword evidence="3" id="KW-0808">Transferase</keyword>
<reference evidence="9" key="1">
    <citation type="submission" date="2016-04" db="EMBL/GenBank/DDBJ databases">
        <authorList>
            <person name="Tabuchi Yagui T.R."/>
        </authorList>
    </citation>
    <scope>NUCLEOTIDE SEQUENCE [LARGE SCALE GENOMIC DNA]</scope>
    <source>
        <strain evidence="9">NIES-26</strain>
    </source>
</reference>
<evidence type="ECO:0000256" key="4">
    <source>
        <dbReference type="ARBA" id="ARBA00022741"/>
    </source>
</evidence>
<keyword evidence="6" id="KW-0067">ATP-binding</keyword>
<dbReference type="GO" id="GO:0005829">
    <property type="term" value="C:cytosol"/>
    <property type="evidence" value="ECO:0007669"/>
    <property type="project" value="TreeGrafter"/>
</dbReference>
<dbReference type="Gene3D" id="3.40.1160.10">
    <property type="entry name" value="Acetylglutamate kinase-like"/>
    <property type="match status" value="1"/>
</dbReference>
<dbReference type="PANTHER" id="PTHR21499:SF3">
    <property type="entry name" value="ASPARTOKINASE"/>
    <property type="match status" value="1"/>
</dbReference>
<comment type="caution">
    <text evidence="9">The sequence shown here is derived from an EMBL/GenBank/DDBJ whole genome shotgun (WGS) entry which is preliminary data.</text>
</comment>
<dbReference type="GO" id="GO:0009089">
    <property type="term" value="P:lysine biosynthetic process via diaminopimelate"/>
    <property type="evidence" value="ECO:0007669"/>
    <property type="project" value="TreeGrafter"/>
</dbReference>
<feature type="domain" description="Aspartate/glutamate/uridylate kinase" evidence="8">
    <location>
        <begin position="3"/>
        <end position="229"/>
    </location>
</feature>
<dbReference type="PANTHER" id="PTHR21499">
    <property type="entry name" value="ASPARTATE KINASE"/>
    <property type="match status" value="1"/>
</dbReference>
<dbReference type="GO" id="GO:0004072">
    <property type="term" value="F:aspartate kinase activity"/>
    <property type="evidence" value="ECO:0007669"/>
    <property type="project" value="TreeGrafter"/>
</dbReference>
<comment type="similarity">
    <text evidence="1">Belongs to the aspartokinase family.</text>
</comment>
<dbReference type="EMBL" id="LXQD01000027">
    <property type="protein sequence ID" value="RCJ41067.1"/>
    <property type="molecule type" value="Genomic_DNA"/>
</dbReference>